<dbReference type="AlphaFoldDB" id="A0A6J6L6K5"/>
<dbReference type="SUPFAM" id="SSF47323">
    <property type="entry name" value="Anticodon-binding domain of a subclass of class I aminoacyl-tRNA synthetases"/>
    <property type="match status" value="1"/>
</dbReference>
<dbReference type="EMBL" id="CAEZWE010000042">
    <property type="protein sequence ID" value="CAB4655885.1"/>
    <property type="molecule type" value="Genomic_DNA"/>
</dbReference>
<proteinExistence type="predicted"/>
<dbReference type="Gene3D" id="1.20.120.1910">
    <property type="entry name" value="Cysteine-tRNA ligase, C-terminal anti-codon recognition domain"/>
    <property type="match status" value="1"/>
</dbReference>
<gene>
    <name evidence="1" type="ORF">UFOPK2169_01072</name>
</gene>
<name>A0A6J6L6K5_9ZZZZ</name>
<accession>A0A6J6L6K5</accession>
<dbReference type="GO" id="GO:0006418">
    <property type="term" value="P:tRNA aminoacylation for protein translation"/>
    <property type="evidence" value="ECO:0007669"/>
    <property type="project" value="InterPro"/>
</dbReference>
<dbReference type="GO" id="GO:0004812">
    <property type="term" value="F:aminoacyl-tRNA ligase activity"/>
    <property type="evidence" value="ECO:0007669"/>
    <property type="project" value="InterPro"/>
</dbReference>
<dbReference type="GO" id="GO:0005524">
    <property type="term" value="F:ATP binding"/>
    <property type="evidence" value="ECO:0007669"/>
    <property type="project" value="InterPro"/>
</dbReference>
<dbReference type="InterPro" id="IPR009080">
    <property type="entry name" value="tRNAsynth_Ia_anticodon-bd"/>
</dbReference>
<reference evidence="1" key="1">
    <citation type="submission" date="2020-05" db="EMBL/GenBank/DDBJ databases">
        <authorList>
            <person name="Chiriac C."/>
            <person name="Salcher M."/>
            <person name="Ghai R."/>
            <person name="Kavagutti S V."/>
        </authorList>
    </citation>
    <scope>NUCLEOTIDE SEQUENCE</scope>
</reference>
<organism evidence="1">
    <name type="scientific">freshwater metagenome</name>
    <dbReference type="NCBI Taxonomy" id="449393"/>
    <lineage>
        <taxon>unclassified sequences</taxon>
        <taxon>metagenomes</taxon>
        <taxon>ecological metagenomes</taxon>
    </lineage>
</organism>
<dbReference type="Gene3D" id="3.40.50.880">
    <property type="match status" value="1"/>
</dbReference>
<sequence>MSLPRILTIMGSGETTPTMVSTHRALVAQLPSPPRAVLLDTPYGFQENAPELAARAVAYFRTSVNIDIAVAGLVRMHDTHLPADPVLIERGLRALTDSHYIFAGPGSPTYALRQWSGTNVASIIEDKIRHGGIVTFASAAALTLGRATVPVYEIYKVGQDVERLNGLDLLSTLGINATVIPHYDNAEGGNHDTRFCYLGETRLRLFESLLDDDTFVLGVDEHTGLIIDSDAGTARVVGNGTVTLRLRSVSHSIKSGESIDIAVLQNPWTHFGSGNSSQALTSQVTTLSGPDEDHTDAADDTFEGTLTRLNQAFGHAIASRDADSALRACLDLEQAIVDWSSDTLQGDIGDRARAALRSMISQLGDASSGGLKDPREVVGPYVEAMLAVRATVRAEKRFDLSDVIRDAFANLGIEVRDTPAGVEWVLDEK</sequence>
<protein>
    <submittedName>
        <fullName evidence="1">Unannotated protein</fullName>
    </submittedName>
</protein>
<dbReference type="InterPro" id="IPR029062">
    <property type="entry name" value="Class_I_gatase-like"/>
</dbReference>
<evidence type="ECO:0000313" key="1">
    <source>
        <dbReference type="EMBL" id="CAB4655885.1"/>
    </source>
</evidence>